<comment type="caution">
    <text evidence="3">The sequence shown here is derived from an EMBL/GenBank/DDBJ whole genome shotgun (WGS) entry which is preliminary data.</text>
</comment>
<dbReference type="Gene3D" id="2.60.120.260">
    <property type="entry name" value="Galactose-binding domain-like"/>
    <property type="match status" value="1"/>
</dbReference>
<evidence type="ECO:0000313" key="4">
    <source>
        <dbReference type="Proteomes" id="UP000778970"/>
    </source>
</evidence>
<keyword evidence="1" id="KW-0378">Hydrolase</keyword>
<sequence>MRIVNEFPREVIEEETWIPLKDGTRLAARIWRPKDAEQTPVPAILEYLPYRKRDLTHARDAQMHPYWAGHGYAGVRVDIRGSGESDGVLEDEYLQQELDDGVEILQWLEDQPWCDGQAAMIGISWGGFNGLQVAALRPKQLKCIITICSTDDRYADDVHHMGGCLLGDNLSWASTMFDHNACPPDPELVGERWKEMWLQRLDGSGLWLKKWLEHQRRDAYWKHGSVCEDFTDIQIPVYAVSGWADGYCNAVFRLLDGLKHVPAKGLVGPWAHKYPHLGVPGPAIGFLQETLRWFDHWMKGADTGIMDEPRLRVWMQDSVPPSARYDIRPGRWVGEPSWPSDNIQPTAYKLTYGHDLVPEETEVERGALDIQSPLFVGLYAGKWCSYNAPPDLPHDQRDEDGGALVFETPRLDAPLEICGQPYVELDLESDKPVAMVAVRLIDVQPDDKATRVSYGVLNLTHRDSDEFPEPLEPGKRYRVRVNLKHIAQKFPAGHSIRVSVSTVYWPLAWPAPEPVKLTVHLGNSKAVLPVRPRRDADDDALPAFGEPEGAPAMEKTPIQPTHEEWTVIRDLANDKNTLQVINDEGLYRIERHNLEIGSRTTERYSYSDEDYQSLSGWTEWRRTFRRRNPDGADWEVHTVTRTLMTSDAETFRIRATLDAYEGDSRVFAKTWDEAIPRDLV</sequence>
<dbReference type="NCBIfam" id="TIGR00976">
    <property type="entry name" value="CocE_NonD"/>
    <property type="match status" value="1"/>
</dbReference>
<name>A0A934V105_9PROT</name>
<evidence type="ECO:0000313" key="3">
    <source>
        <dbReference type="EMBL" id="MBK1698907.1"/>
    </source>
</evidence>
<dbReference type="Proteomes" id="UP000778970">
    <property type="component" value="Unassembled WGS sequence"/>
</dbReference>
<dbReference type="InterPro" id="IPR013736">
    <property type="entry name" value="Xaa-Pro_dipept_C"/>
</dbReference>
<dbReference type="EMBL" id="NRRE01000032">
    <property type="protein sequence ID" value="MBK1698907.1"/>
    <property type="molecule type" value="Genomic_DNA"/>
</dbReference>
<dbReference type="InterPro" id="IPR008979">
    <property type="entry name" value="Galactose-bd-like_sf"/>
</dbReference>
<dbReference type="GO" id="GO:0008239">
    <property type="term" value="F:dipeptidyl-peptidase activity"/>
    <property type="evidence" value="ECO:0007669"/>
    <property type="project" value="InterPro"/>
</dbReference>
<reference evidence="3" key="2">
    <citation type="journal article" date="2020" name="Microorganisms">
        <title>Osmotic Adaptation and Compatible Solute Biosynthesis of Phototrophic Bacteria as Revealed from Genome Analyses.</title>
        <authorList>
            <person name="Imhoff J.F."/>
            <person name="Rahn T."/>
            <person name="Kunzel S."/>
            <person name="Keller A."/>
            <person name="Neulinger S.C."/>
        </authorList>
    </citation>
    <scope>NUCLEOTIDE SEQUENCE</scope>
    <source>
        <strain evidence="3">DSM 9154</strain>
    </source>
</reference>
<dbReference type="Gene3D" id="3.40.50.1820">
    <property type="entry name" value="alpha/beta hydrolase"/>
    <property type="match status" value="2"/>
</dbReference>
<dbReference type="AlphaFoldDB" id="A0A934V105"/>
<dbReference type="SUPFAM" id="SSF53474">
    <property type="entry name" value="alpha/beta-Hydrolases"/>
    <property type="match status" value="1"/>
</dbReference>
<protein>
    <submittedName>
        <fullName evidence="3">Peptidase S15</fullName>
    </submittedName>
</protein>
<evidence type="ECO:0000259" key="2">
    <source>
        <dbReference type="SMART" id="SM00939"/>
    </source>
</evidence>
<dbReference type="InterPro" id="IPR050585">
    <property type="entry name" value="Xaa-Pro_dipeptidyl-ppase/CocE"/>
</dbReference>
<dbReference type="SMART" id="SM00939">
    <property type="entry name" value="PepX_C"/>
    <property type="match status" value="1"/>
</dbReference>
<evidence type="ECO:0000256" key="1">
    <source>
        <dbReference type="ARBA" id="ARBA00022801"/>
    </source>
</evidence>
<dbReference type="InterPro" id="IPR005674">
    <property type="entry name" value="CocE/Ser_esterase"/>
</dbReference>
<keyword evidence="4" id="KW-1185">Reference proteome</keyword>
<dbReference type="Pfam" id="PF08530">
    <property type="entry name" value="PepX_C"/>
    <property type="match status" value="1"/>
</dbReference>
<dbReference type="PANTHER" id="PTHR43056:SF10">
    <property type="entry name" value="COCE_NOND FAMILY, PUTATIVE (AFU_ORTHOLOGUE AFUA_7G00600)-RELATED"/>
    <property type="match status" value="1"/>
</dbReference>
<feature type="domain" description="Xaa-Pro dipeptidyl-peptidase C-terminal" evidence="2">
    <location>
        <begin position="291"/>
        <end position="542"/>
    </location>
</feature>
<dbReference type="InterPro" id="IPR029058">
    <property type="entry name" value="AB_hydrolase_fold"/>
</dbReference>
<proteinExistence type="predicted"/>
<dbReference type="RefSeq" id="WP_027287763.1">
    <property type="nucleotide sequence ID" value="NZ_NRRE01000032.1"/>
</dbReference>
<accession>A0A934V105</accession>
<organism evidence="3 4">
    <name type="scientific">Rhodovibrio salinarum</name>
    <dbReference type="NCBI Taxonomy" id="1087"/>
    <lineage>
        <taxon>Bacteria</taxon>
        <taxon>Pseudomonadati</taxon>
        <taxon>Pseudomonadota</taxon>
        <taxon>Alphaproteobacteria</taxon>
        <taxon>Rhodospirillales</taxon>
        <taxon>Rhodovibrionaceae</taxon>
        <taxon>Rhodovibrio</taxon>
    </lineage>
</organism>
<dbReference type="SUPFAM" id="SSF49785">
    <property type="entry name" value="Galactose-binding domain-like"/>
    <property type="match status" value="1"/>
</dbReference>
<dbReference type="PANTHER" id="PTHR43056">
    <property type="entry name" value="PEPTIDASE S9 PROLYL OLIGOPEPTIDASE"/>
    <property type="match status" value="1"/>
</dbReference>
<dbReference type="Pfam" id="PF02129">
    <property type="entry name" value="Peptidase_S15"/>
    <property type="match status" value="1"/>
</dbReference>
<reference evidence="3" key="1">
    <citation type="submission" date="2017-08" db="EMBL/GenBank/DDBJ databases">
        <authorList>
            <person name="Imhoff J.F."/>
            <person name="Rahn T."/>
            <person name="Kuenzel S."/>
            <person name="Neulinger S.C."/>
        </authorList>
    </citation>
    <scope>NUCLEOTIDE SEQUENCE</scope>
    <source>
        <strain evidence="3">DSM 9154</strain>
    </source>
</reference>
<gene>
    <name evidence="3" type="ORF">CKO21_16810</name>
</gene>
<dbReference type="InterPro" id="IPR000383">
    <property type="entry name" value="Xaa-Pro-like_dom"/>
</dbReference>